<gene>
    <name evidence="3" type="ORF">Pfra01_001856700</name>
</gene>
<feature type="region of interest" description="Disordered" evidence="1">
    <location>
        <begin position="134"/>
        <end position="181"/>
    </location>
</feature>
<feature type="compositionally biased region" description="Basic and acidic residues" evidence="1">
    <location>
        <begin position="159"/>
        <end position="172"/>
    </location>
</feature>
<accession>A0A9W6XYZ9</accession>
<proteinExistence type="predicted"/>
<dbReference type="Pfam" id="PF24626">
    <property type="entry name" value="SH3_Tf2-1"/>
    <property type="match status" value="1"/>
</dbReference>
<protein>
    <submittedName>
        <fullName evidence="3">Unnamed protein product</fullName>
    </submittedName>
</protein>
<feature type="compositionally biased region" description="Polar residues" evidence="1">
    <location>
        <begin position="138"/>
        <end position="156"/>
    </location>
</feature>
<dbReference type="Proteomes" id="UP001165121">
    <property type="component" value="Unassembled WGS sequence"/>
</dbReference>
<feature type="domain" description="Tf2-1-like SH3-like" evidence="2">
    <location>
        <begin position="11"/>
        <end position="70"/>
    </location>
</feature>
<feature type="compositionally biased region" description="Polar residues" evidence="1">
    <location>
        <begin position="103"/>
        <end position="119"/>
    </location>
</feature>
<reference evidence="3" key="1">
    <citation type="submission" date="2023-04" db="EMBL/GenBank/DDBJ databases">
        <title>Phytophthora fragariaefolia NBRC 109709.</title>
        <authorList>
            <person name="Ichikawa N."/>
            <person name="Sato H."/>
            <person name="Tonouchi N."/>
        </authorList>
    </citation>
    <scope>NUCLEOTIDE SEQUENCE</scope>
    <source>
        <strain evidence="3">NBRC 109709</strain>
    </source>
</reference>
<dbReference type="InterPro" id="IPR056924">
    <property type="entry name" value="SH3_Tf2-1"/>
</dbReference>
<sequence>MAVHGASEERDQVWLFMERVKPGLTKKLAHRWHGPFRVKRKVEKFAYELELPDKSGYRSYPVVHVSRLEAVKELGERPTTRLRPELSEAERFDFDEEPPGKITGNQMRTTTDLKSKPSSTTSFHYQLAHLELDEGSRSNESATMSRTSSLPLSNLSRGRCADRLPTDQEARKPPANGVGGERELVAPCHMLPRLNEYCRPSRMELLLQ</sequence>
<dbReference type="AlphaFoldDB" id="A0A9W6XYZ9"/>
<organism evidence="3 4">
    <name type="scientific">Phytophthora fragariaefolia</name>
    <dbReference type="NCBI Taxonomy" id="1490495"/>
    <lineage>
        <taxon>Eukaryota</taxon>
        <taxon>Sar</taxon>
        <taxon>Stramenopiles</taxon>
        <taxon>Oomycota</taxon>
        <taxon>Peronosporomycetes</taxon>
        <taxon>Peronosporales</taxon>
        <taxon>Peronosporaceae</taxon>
        <taxon>Phytophthora</taxon>
    </lineage>
</organism>
<keyword evidence="4" id="KW-1185">Reference proteome</keyword>
<comment type="caution">
    <text evidence="3">The sequence shown here is derived from an EMBL/GenBank/DDBJ whole genome shotgun (WGS) entry which is preliminary data.</text>
</comment>
<name>A0A9W6XYZ9_9STRA</name>
<evidence type="ECO:0000313" key="3">
    <source>
        <dbReference type="EMBL" id="GMF48257.1"/>
    </source>
</evidence>
<evidence type="ECO:0000259" key="2">
    <source>
        <dbReference type="Pfam" id="PF24626"/>
    </source>
</evidence>
<dbReference type="EMBL" id="BSXT01002301">
    <property type="protein sequence ID" value="GMF48257.1"/>
    <property type="molecule type" value="Genomic_DNA"/>
</dbReference>
<evidence type="ECO:0000313" key="4">
    <source>
        <dbReference type="Proteomes" id="UP001165121"/>
    </source>
</evidence>
<dbReference type="OrthoDB" id="118797at2759"/>
<feature type="region of interest" description="Disordered" evidence="1">
    <location>
        <begin position="95"/>
        <end position="119"/>
    </location>
</feature>
<evidence type="ECO:0000256" key="1">
    <source>
        <dbReference type="SAM" id="MobiDB-lite"/>
    </source>
</evidence>